<accession>A0A1D1UM25</accession>
<dbReference type="STRING" id="947166.A0A1D1UM25"/>
<evidence type="ECO:0000256" key="1">
    <source>
        <dbReference type="SAM" id="SignalP"/>
    </source>
</evidence>
<comment type="caution">
    <text evidence="2">The sequence shown here is derived from an EMBL/GenBank/DDBJ whole genome shotgun (WGS) entry which is preliminary data.</text>
</comment>
<dbReference type="AlphaFoldDB" id="A0A1D1UM25"/>
<evidence type="ECO:0000313" key="2">
    <source>
        <dbReference type="EMBL" id="GAU87403.1"/>
    </source>
</evidence>
<dbReference type="Proteomes" id="UP000186922">
    <property type="component" value="Unassembled WGS sequence"/>
</dbReference>
<keyword evidence="1" id="KW-0732">Signal</keyword>
<organism evidence="2 3">
    <name type="scientific">Ramazzottius varieornatus</name>
    <name type="common">Water bear</name>
    <name type="synonym">Tardigrade</name>
    <dbReference type="NCBI Taxonomy" id="947166"/>
    <lineage>
        <taxon>Eukaryota</taxon>
        <taxon>Metazoa</taxon>
        <taxon>Ecdysozoa</taxon>
        <taxon>Tardigrada</taxon>
        <taxon>Eutardigrada</taxon>
        <taxon>Parachela</taxon>
        <taxon>Hypsibioidea</taxon>
        <taxon>Ramazzottiidae</taxon>
        <taxon>Ramazzottius</taxon>
    </lineage>
</organism>
<feature type="chain" id="PRO_5008897365" evidence="1">
    <location>
        <begin position="19"/>
        <end position="109"/>
    </location>
</feature>
<protein>
    <submittedName>
        <fullName evidence="2">Uncharacterized protein</fullName>
    </submittedName>
</protein>
<dbReference type="OrthoDB" id="10046704at2759"/>
<evidence type="ECO:0000313" key="3">
    <source>
        <dbReference type="Proteomes" id="UP000186922"/>
    </source>
</evidence>
<proteinExistence type="predicted"/>
<dbReference type="EMBL" id="BDGG01000001">
    <property type="protein sequence ID" value="GAU87403.1"/>
    <property type="molecule type" value="Genomic_DNA"/>
</dbReference>
<gene>
    <name evidence="2" type="primary">RvY_00253-1</name>
    <name evidence="2" type="synonym">RvY_00253.1</name>
    <name evidence="2" type="ORF">RvY_00253</name>
</gene>
<sequence>MQSFLVLPVLITVAFCMSENSDIVLDESRPDVFYCPTKPYTDDSKKILTALPIAKLCEYGAGKKRPQGSPQDCFNDADEMPLACDEKSRFMKRLKIRKDAENLINSKDF</sequence>
<name>A0A1D1UM25_RAMVA</name>
<reference evidence="2 3" key="1">
    <citation type="journal article" date="2016" name="Nat. Commun.">
        <title>Extremotolerant tardigrade genome and improved radiotolerance of human cultured cells by tardigrade-unique protein.</title>
        <authorList>
            <person name="Hashimoto T."/>
            <person name="Horikawa D.D."/>
            <person name="Saito Y."/>
            <person name="Kuwahara H."/>
            <person name="Kozuka-Hata H."/>
            <person name="Shin-I T."/>
            <person name="Minakuchi Y."/>
            <person name="Ohishi K."/>
            <person name="Motoyama A."/>
            <person name="Aizu T."/>
            <person name="Enomoto A."/>
            <person name="Kondo K."/>
            <person name="Tanaka S."/>
            <person name="Hara Y."/>
            <person name="Koshikawa S."/>
            <person name="Sagara H."/>
            <person name="Miura T."/>
            <person name="Yokobori S."/>
            <person name="Miyagawa K."/>
            <person name="Suzuki Y."/>
            <person name="Kubo T."/>
            <person name="Oyama M."/>
            <person name="Kohara Y."/>
            <person name="Fujiyama A."/>
            <person name="Arakawa K."/>
            <person name="Katayama T."/>
            <person name="Toyoda A."/>
            <person name="Kunieda T."/>
        </authorList>
    </citation>
    <scope>NUCLEOTIDE SEQUENCE [LARGE SCALE GENOMIC DNA]</scope>
    <source>
        <strain evidence="2 3">YOKOZUNA-1</strain>
    </source>
</reference>
<keyword evidence="3" id="KW-1185">Reference proteome</keyword>
<feature type="signal peptide" evidence="1">
    <location>
        <begin position="1"/>
        <end position="18"/>
    </location>
</feature>